<organism evidence="3 4">
    <name type="scientific">Cymbomonas tetramitiformis</name>
    <dbReference type="NCBI Taxonomy" id="36881"/>
    <lineage>
        <taxon>Eukaryota</taxon>
        <taxon>Viridiplantae</taxon>
        <taxon>Chlorophyta</taxon>
        <taxon>Pyramimonadophyceae</taxon>
        <taxon>Pyramimonadales</taxon>
        <taxon>Pyramimonadaceae</taxon>
        <taxon>Cymbomonas</taxon>
    </lineage>
</organism>
<proteinExistence type="predicted"/>
<dbReference type="EMBL" id="LGRX02013719">
    <property type="protein sequence ID" value="KAK3265756.1"/>
    <property type="molecule type" value="Genomic_DNA"/>
</dbReference>
<dbReference type="CDD" id="cd24008">
    <property type="entry name" value="ASKHA_NBD_GLK"/>
    <property type="match status" value="1"/>
</dbReference>
<evidence type="ECO:0000256" key="2">
    <source>
        <dbReference type="ARBA" id="ARBA00022777"/>
    </source>
</evidence>
<dbReference type="GO" id="GO:0004340">
    <property type="term" value="F:glucokinase activity"/>
    <property type="evidence" value="ECO:0007669"/>
    <property type="project" value="InterPro"/>
</dbReference>
<evidence type="ECO:0000256" key="1">
    <source>
        <dbReference type="ARBA" id="ARBA00022679"/>
    </source>
</evidence>
<reference evidence="3 4" key="1">
    <citation type="journal article" date="2015" name="Genome Biol. Evol.">
        <title>Comparative Genomics of a Bacterivorous Green Alga Reveals Evolutionary Causalities and Consequences of Phago-Mixotrophic Mode of Nutrition.</title>
        <authorList>
            <person name="Burns J.A."/>
            <person name="Paasch A."/>
            <person name="Narechania A."/>
            <person name="Kim E."/>
        </authorList>
    </citation>
    <scope>NUCLEOTIDE SEQUENCE [LARGE SCALE GENOMIC DNA]</scope>
    <source>
        <strain evidence="3 4">PLY_AMNH</strain>
    </source>
</reference>
<keyword evidence="4" id="KW-1185">Reference proteome</keyword>
<dbReference type="GO" id="GO:0005524">
    <property type="term" value="F:ATP binding"/>
    <property type="evidence" value="ECO:0007669"/>
    <property type="project" value="InterPro"/>
</dbReference>
<dbReference type="GO" id="GO:0005536">
    <property type="term" value="F:D-glucose binding"/>
    <property type="evidence" value="ECO:0007669"/>
    <property type="project" value="InterPro"/>
</dbReference>
<dbReference type="PANTHER" id="PTHR47363:SF1">
    <property type="entry name" value="GLUCOKINASE"/>
    <property type="match status" value="1"/>
</dbReference>
<evidence type="ECO:0008006" key="5">
    <source>
        <dbReference type="Google" id="ProtNLM"/>
    </source>
</evidence>
<dbReference type="NCBIfam" id="TIGR00749">
    <property type="entry name" value="glk"/>
    <property type="match status" value="1"/>
</dbReference>
<evidence type="ECO:0000313" key="4">
    <source>
        <dbReference type="Proteomes" id="UP001190700"/>
    </source>
</evidence>
<name>A0AAE0KYT1_9CHLO</name>
<dbReference type="Proteomes" id="UP001190700">
    <property type="component" value="Unassembled WGS sequence"/>
</dbReference>
<dbReference type="Gene3D" id="3.30.420.40">
    <property type="match status" value="1"/>
</dbReference>
<accession>A0AAE0KYT1</accession>
<evidence type="ECO:0000313" key="3">
    <source>
        <dbReference type="EMBL" id="KAK3265756.1"/>
    </source>
</evidence>
<gene>
    <name evidence="3" type="ORF">CYMTET_25612</name>
</gene>
<dbReference type="InterPro" id="IPR003836">
    <property type="entry name" value="Glucokinase"/>
</dbReference>
<dbReference type="AlphaFoldDB" id="A0AAE0KYT1"/>
<keyword evidence="2" id="KW-0418">Kinase</keyword>
<dbReference type="SUPFAM" id="SSF53067">
    <property type="entry name" value="Actin-like ATPase domain"/>
    <property type="match status" value="1"/>
</dbReference>
<dbReference type="GO" id="GO:0006096">
    <property type="term" value="P:glycolytic process"/>
    <property type="evidence" value="ECO:0007669"/>
    <property type="project" value="InterPro"/>
</dbReference>
<keyword evidence="1" id="KW-0808">Transferase</keyword>
<dbReference type="PANTHER" id="PTHR47363">
    <property type="entry name" value="GLUCOKINASE"/>
    <property type="match status" value="1"/>
</dbReference>
<dbReference type="Pfam" id="PF02685">
    <property type="entry name" value="Glucokinase"/>
    <property type="match status" value="1"/>
</dbReference>
<sequence length="408" mass="43709">MSTNCIRAMATKQISANTCKAVRYPPVACTNALRTQAPNSFSVKHAPVNSPSGLSRQIYGKKSVKTSSRRLSSLGVVASTQESVVVADLGGTNARFQLWNVEIGGGEEVLVKEKIFPAADFETFPEAFTAFIEATGYDGDIAAAAFAVAGPVADNRCQMTNISWVVDGSELENTFDVKRVSVLNDFEAIGYGCTAVAEENLLVLNDVPQRMESPAVCVGPGTGLGEALIVYDATNEEYKVLPSEGGHVGVSPRGEVQRALVAYLEDTCGDAELEYVVSGSGLQRIYNFLREYRGNTNAPELEPAEVSQKGMAEECELCTEAVTIFLDILGYEASNFGLKALAKGGVYIAGGIPPKMKSEIEKGGVLKAFLQEGTRFAPLRAQFPLYVVLDDKIGLLGTKVYALQSLRK</sequence>
<dbReference type="Gene3D" id="3.40.367.20">
    <property type="match status" value="1"/>
</dbReference>
<protein>
    <recommendedName>
        <fullName evidence="5">Glucokinase</fullName>
    </recommendedName>
</protein>
<comment type="caution">
    <text evidence="3">The sequence shown here is derived from an EMBL/GenBank/DDBJ whole genome shotgun (WGS) entry which is preliminary data.</text>
</comment>
<dbReference type="InterPro" id="IPR043129">
    <property type="entry name" value="ATPase_NBD"/>
</dbReference>